<dbReference type="GO" id="GO:0006913">
    <property type="term" value="P:nucleocytoplasmic transport"/>
    <property type="evidence" value="ECO:0007669"/>
    <property type="project" value="TreeGrafter"/>
</dbReference>
<dbReference type="Proteomes" id="UP001162131">
    <property type="component" value="Unassembled WGS sequence"/>
</dbReference>
<dbReference type="EMBL" id="CAJZBQ010000053">
    <property type="protein sequence ID" value="CAG9331122.1"/>
    <property type="molecule type" value="Genomic_DNA"/>
</dbReference>
<dbReference type="GO" id="GO:0031267">
    <property type="term" value="F:small GTPase binding"/>
    <property type="evidence" value="ECO:0007669"/>
    <property type="project" value="TreeGrafter"/>
</dbReference>
<dbReference type="AlphaFoldDB" id="A0AAU9K2M8"/>
<dbReference type="PANTHER" id="PTHR24113">
    <property type="entry name" value="RAN GTPASE-ACTIVATING PROTEIN 1"/>
    <property type="match status" value="1"/>
</dbReference>
<dbReference type="GO" id="GO:0005096">
    <property type="term" value="F:GTPase activator activity"/>
    <property type="evidence" value="ECO:0007669"/>
    <property type="project" value="InterPro"/>
</dbReference>
<dbReference type="InterPro" id="IPR032675">
    <property type="entry name" value="LRR_dom_sf"/>
</dbReference>
<dbReference type="Gene3D" id="3.80.10.10">
    <property type="entry name" value="Ribonuclease Inhibitor"/>
    <property type="match status" value="1"/>
</dbReference>
<gene>
    <name evidence="1" type="ORF">BSTOLATCC_MIC53201</name>
</gene>
<reference evidence="1" key="1">
    <citation type="submission" date="2021-09" db="EMBL/GenBank/DDBJ databases">
        <authorList>
            <consortium name="AG Swart"/>
            <person name="Singh M."/>
            <person name="Singh A."/>
            <person name="Seah K."/>
            <person name="Emmerich C."/>
        </authorList>
    </citation>
    <scope>NUCLEOTIDE SEQUENCE</scope>
    <source>
        <strain evidence="1">ATCC30299</strain>
    </source>
</reference>
<dbReference type="Pfam" id="PF00560">
    <property type="entry name" value="LRR_1"/>
    <property type="match status" value="1"/>
</dbReference>
<dbReference type="PANTHER" id="PTHR24113:SF15">
    <property type="entry name" value="NACHT DOMAIN-CONTAINING PROTEIN"/>
    <property type="match status" value="1"/>
</dbReference>
<dbReference type="GO" id="GO:0048471">
    <property type="term" value="C:perinuclear region of cytoplasm"/>
    <property type="evidence" value="ECO:0007669"/>
    <property type="project" value="TreeGrafter"/>
</dbReference>
<evidence type="ECO:0000313" key="1">
    <source>
        <dbReference type="EMBL" id="CAG9331122.1"/>
    </source>
</evidence>
<dbReference type="GO" id="GO:0005634">
    <property type="term" value="C:nucleus"/>
    <property type="evidence" value="ECO:0007669"/>
    <property type="project" value="TreeGrafter"/>
</dbReference>
<protein>
    <submittedName>
        <fullName evidence="1">Uncharacterized protein</fullName>
    </submittedName>
</protein>
<name>A0AAU9K2M8_9CILI</name>
<keyword evidence="2" id="KW-1185">Reference proteome</keyword>
<dbReference type="SUPFAM" id="SSF52047">
    <property type="entry name" value="RNI-like"/>
    <property type="match status" value="1"/>
</dbReference>
<comment type="caution">
    <text evidence="1">The sequence shown here is derived from an EMBL/GenBank/DDBJ whole genome shotgun (WGS) entry which is preliminary data.</text>
</comment>
<dbReference type="InterPro" id="IPR001611">
    <property type="entry name" value="Leu-rich_rpt"/>
</dbReference>
<dbReference type="GO" id="GO:0005829">
    <property type="term" value="C:cytosol"/>
    <property type="evidence" value="ECO:0007669"/>
    <property type="project" value="TreeGrafter"/>
</dbReference>
<dbReference type="InterPro" id="IPR027038">
    <property type="entry name" value="RanGap"/>
</dbReference>
<organism evidence="1 2">
    <name type="scientific">Blepharisma stoltei</name>
    <dbReference type="NCBI Taxonomy" id="1481888"/>
    <lineage>
        <taxon>Eukaryota</taxon>
        <taxon>Sar</taxon>
        <taxon>Alveolata</taxon>
        <taxon>Ciliophora</taxon>
        <taxon>Postciliodesmatophora</taxon>
        <taxon>Heterotrichea</taxon>
        <taxon>Heterotrichida</taxon>
        <taxon>Blepharismidae</taxon>
        <taxon>Blepharisma</taxon>
    </lineage>
</organism>
<dbReference type="Pfam" id="PF13516">
    <property type="entry name" value="LRR_6"/>
    <property type="match status" value="1"/>
</dbReference>
<sequence length="264" mass="30193">MGCCQQHKSKTRVIKPKVSALSVSTADENQYLDSPIKPNSKLLLSYYASNSKMPSSFKSIFEAIFVHEEIDMDEINLNFVSFGLDGVYHFEMITSYFTHIKILKLSNIEIMNVHVKRLSHSIAQMINLEVLGVEGNRFSADGIQQLNPFKHLKKLKELYLDRNNIKSYGMKYLCENLAKLEGLEVLSLKQNLIEDEGIFTLGKIWCYLPNLKALDACENMISDIGAKYIAKNFFSLKYLDLSRNSIDLKLKFLFEANQTLQAIL</sequence>
<proteinExistence type="predicted"/>
<evidence type="ECO:0000313" key="2">
    <source>
        <dbReference type="Proteomes" id="UP001162131"/>
    </source>
</evidence>
<accession>A0AAU9K2M8</accession>